<protein>
    <recommendedName>
        <fullName evidence="4">Phosphatidate cytidylyltransferase</fullName>
    </recommendedName>
</protein>
<proteinExistence type="predicted"/>
<feature type="transmembrane region" description="Helical" evidence="1">
    <location>
        <begin position="12"/>
        <end position="33"/>
    </location>
</feature>
<feature type="transmembrane region" description="Helical" evidence="1">
    <location>
        <begin position="126"/>
        <end position="145"/>
    </location>
</feature>
<dbReference type="Proteomes" id="UP000271624">
    <property type="component" value="Unassembled WGS sequence"/>
</dbReference>
<keyword evidence="1" id="KW-1133">Transmembrane helix</keyword>
<keyword evidence="1" id="KW-0812">Transmembrane</keyword>
<accession>A0A433VLY5</accession>
<feature type="transmembrane region" description="Helical" evidence="1">
    <location>
        <begin position="102"/>
        <end position="120"/>
    </location>
</feature>
<dbReference type="PANTHER" id="PTHR31303">
    <property type="entry name" value="CTP-DEPENDENT DIACYLGLYCEROL KINASE 1"/>
    <property type="match status" value="1"/>
</dbReference>
<dbReference type="RefSeq" id="WP_127080947.1">
    <property type="nucleotide sequence ID" value="NZ_RSCL01000005.1"/>
</dbReference>
<gene>
    <name evidence="2" type="ORF">DSM106972_023620</name>
</gene>
<keyword evidence="3" id="KW-1185">Reference proteome</keyword>
<sequence>MITLLTDLDSSYPLWLQISSVAAWVGFVLSLAWVVSRTVSKDTEILRKIVHIGTGNVILLAWWLDIPAILGITASILAGAITLLSYRFPILPGINSVGRKSLGTFFYAVSIGILVAWFWYLNQPYYAALGILIMTWGDGSAALVGQRFGKHKYTVLGGQKSWEGSLSMTFVSFVISSLILYSVQGNIWQTWVVSLIVAVVATVLESFSFLGIDNLTVPLGTAALAFYLNQVMYVTHLTN</sequence>
<keyword evidence="1" id="KW-0472">Membrane</keyword>
<feature type="transmembrane region" description="Helical" evidence="1">
    <location>
        <begin position="166"/>
        <end position="184"/>
    </location>
</feature>
<dbReference type="InterPro" id="IPR037997">
    <property type="entry name" value="Dgk1-like"/>
</dbReference>
<feature type="transmembrane region" description="Helical" evidence="1">
    <location>
        <begin position="190"/>
        <end position="210"/>
    </location>
</feature>
<evidence type="ECO:0000313" key="3">
    <source>
        <dbReference type="Proteomes" id="UP000271624"/>
    </source>
</evidence>
<evidence type="ECO:0008006" key="4">
    <source>
        <dbReference type="Google" id="ProtNLM"/>
    </source>
</evidence>
<evidence type="ECO:0000313" key="2">
    <source>
        <dbReference type="EMBL" id="RUT07101.1"/>
    </source>
</evidence>
<reference evidence="2" key="1">
    <citation type="submission" date="2018-12" db="EMBL/GenBank/DDBJ databases">
        <authorList>
            <person name="Will S."/>
            <person name="Neumann-Schaal M."/>
            <person name="Henke P."/>
        </authorList>
    </citation>
    <scope>NUCLEOTIDE SEQUENCE</scope>
    <source>
        <strain evidence="2">PCC 7102</strain>
    </source>
</reference>
<evidence type="ECO:0000256" key="1">
    <source>
        <dbReference type="SAM" id="Phobius"/>
    </source>
</evidence>
<dbReference type="GO" id="GO:0004143">
    <property type="term" value="F:ATP-dependent diacylglycerol kinase activity"/>
    <property type="evidence" value="ECO:0007669"/>
    <property type="project" value="InterPro"/>
</dbReference>
<comment type="caution">
    <text evidence="2">The sequence shown here is derived from an EMBL/GenBank/DDBJ whole genome shotgun (WGS) entry which is preliminary data.</text>
</comment>
<name>A0A433VLY5_9CYAN</name>
<dbReference type="AlphaFoldDB" id="A0A433VLY5"/>
<dbReference type="OrthoDB" id="8149352at2"/>
<dbReference type="PANTHER" id="PTHR31303:SF1">
    <property type="entry name" value="CTP-DEPENDENT DIACYLGLYCEROL KINASE 1"/>
    <property type="match status" value="1"/>
</dbReference>
<dbReference type="EMBL" id="RSCL01000005">
    <property type="protein sequence ID" value="RUT07101.1"/>
    <property type="molecule type" value="Genomic_DNA"/>
</dbReference>
<reference evidence="2" key="2">
    <citation type="journal article" date="2019" name="Genome Biol. Evol.">
        <title>Day and night: Metabolic profiles and evolutionary relationships of six axenic non-marine cyanobacteria.</title>
        <authorList>
            <person name="Will S.E."/>
            <person name="Henke P."/>
            <person name="Boedeker C."/>
            <person name="Huang S."/>
            <person name="Brinkmann H."/>
            <person name="Rohde M."/>
            <person name="Jarek M."/>
            <person name="Friedl T."/>
            <person name="Seufert S."/>
            <person name="Schumacher M."/>
            <person name="Overmann J."/>
            <person name="Neumann-Schaal M."/>
            <person name="Petersen J."/>
        </authorList>
    </citation>
    <scope>NUCLEOTIDE SEQUENCE [LARGE SCALE GENOMIC DNA]</scope>
    <source>
        <strain evidence="2">PCC 7102</strain>
    </source>
</reference>
<feature type="transmembrane region" description="Helical" evidence="1">
    <location>
        <begin position="69"/>
        <end position="90"/>
    </location>
</feature>
<organism evidence="2 3">
    <name type="scientific">Dulcicalothrix desertica PCC 7102</name>
    <dbReference type="NCBI Taxonomy" id="232991"/>
    <lineage>
        <taxon>Bacteria</taxon>
        <taxon>Bacillati</taxon>
        <taxon>Cyanobacteriota</taxon>
        <taxon>Cyanophyceae</taxon>
        <taxon>Nostocales</taxon>
        <taxon>Calotrichaceae</taxon>
        <taxon>Dulcicalothrix</taxon>
    </lineage>
</organism>